<evidence type="ECO:0000256" key="1">
    <source>
        <dbReference type="ARBA" id="ARBA00004635"/>
    </source>
</evidence>
<feature type="domain" description="Spore germination GerAC-like C-terminal" evidence="8">
    <location>
        <begin position="222"/>
        <end position="388"/>
    </location>
</feature>
<dbReference type="Pfam" id="PF25198">
    <property type="entry name" value="Spore_GerAC_N"/>
    <property type="match status" value="1"/>
</dbReference>
<dbReference type="InterPro" id="IPR057336">
    <property type="entry name" value="GerAC_N"/>
</dbReference>
<evidence type="ECO:0000256" key="2">
    <source>
        <dbReference type="ARBA" id="ARBA00007886"/>
    </source>
</evidence>
<evidence type="ECO:0000313" key="11">
    <source>
        <dbReference type="Proteomes" id="UP000270678"/>
    </source>
</evidence>
<keyword evidence="3" id="KW-0309">Germination</keyword>
<dbReference type="GO" id="GO:0009847">
    <property type="term" value="P:spore germination"/>
    <property type="evidence" value="ECO:0007669"/>
    <property type="project" value="InterPro"/>
</dbReference>
<evidence type="ECO:0000259" key="9">
    <source>
        <dbReference type="Pfam" id="PF25198"/>
    </source>
</evidence>
<dbReference type="Gene3D" id="6.20.190.10">
    <property type="entry name" value="Nutrient germinant receptor protein C, domain 1"/>
    <property type="match status" value="1"/>
</dbReference>
<keyword evidence="4" id="KW-0732">Signal</keyword>
<accession>A0A3Q9I819</accession>
<evidence type="ECO:0000259" key="8">
    <source>
        <dbReference type="Pfam" id="PF05504"/>
    </source>
</evidence>
<reference evidence="11" key="1">
    <citation type="submission" date="2018-12" db="EMBL/GenBank/DDBJ databases">
        <title>Complete genome sequence of Paenibacillus sp. MBLB1234.</title>
        <authorList>
            <person name="Nam Y.-D."/>
            <person name="Kang J."/>
            <person name="Chung W.-H."/>
            <person name="Park Y.S."/>
        </authorList>
    </citation>
    <scope>NUCLEOTIDE SEQUENCE [LARGE SCALE GENOMIC DNA]</scope>
    <source>
        <strain evidence="11">MBLB1234</strain>
    </source>
</reference>
<keyword evidence="5" id="KW-0472">Membrane</keyword>
<keyword evidence="7" id="KW-0449">Lipoprotein</keyword>
<protein>
    <submittedName>
        <fullName evidence="10">Ger(X)C family spore germination protein</fullName>
    </submittedName>
</protein>
<evidence type="ECO:0000256" key="5">
    <source>
        <dbReference type="ARBA" id="ARBA00023136"/>
    </source>
</evidence>
<dbReference type="Gene3D" id="3.30.300.210">
    <property type="entry name" value="Nutrient germinant receptor protein C, domain 3"/>
    <property type="match status" value="1"/>
</dbReference>
<dbReference type="AlphaFoldDB" id="A0A3Q9I819"/>
<dbReference type="Pfam" id="PF05504">
    <property type="entry name" value="Spore_GerAC"/>
    <property type="match status" value="1"/>
</dbReference>
<comment type="subcellular location">
    <subcellularLocation>
        <location evidence="1">Membrane</location>
        <topology evidence="1">Lipid-anchor</topology>
    </subcellularLocation>
</comment>
<dbReference type="KEGG" id="plut:EI981_02355"/>
<sequence>MKRFTAYLFLLLMMSTLLTGCWNRRELNEIAIAVGLGLDMDEDEYLVSVQIVNPGEVASGKGGGESPATLYKAKGHTVSEAIRRISNVSPRKIYVSQLRMVLIGQSLADSGVGEALDFLLRDHEMRTDFYLAVVRDASAEDALKIMTPLQKIPANKLFSSLETSEKTWAPSLTETLNEMISDLLSDGKQPVLPGIRILGNPEIGAKKQNVEGIDTPTRLKFSGIAAFKRDKVAGWLTEEESKGYNFIRDNIKNTIEHTVCPDGGKLSFEIIRSKTKSRGKVIEGKPQIDINVQVNGNIAEVECKDLNLLNVKTIEMIEQLLNKRIKSIMEDSIRTVQQKYGGDIFGFGEVIHRSNPRAWKELRHDWDERYFRNLAVNINVSVKIQRLGTIKDSFLKNMKE</sequence>
<dbReference type="EMBL" id="CP034346">
    <property type="protein sequence ID" value="AZS13428.1"/>
    <property type="molecule type" value="Genomic_DNA"/>
</dbReference>
<proteinExistence type="inferred from homology"/>
<dbReference type="Proteomes" id="UP000270678">
    <property type="component" value="Chromosome"/>
</dbReference>
<dbReference type="GO" id="GO:0016020">
    <property type="term" value="C:membrane"/>
    <property type="evidence" value="ECO:0007669"/>
    <property type="project" value="UniProtKB-SubCell"/>
</dbReference>
<evidence type="ECO:0000256" key="7">
    <source>
        <dbReference type="ARBA" id="ARBA00023288"/>
    </source>
</evidence>
<evidence type="ECO:0000256" key="4">
    <source>
        <dbReference type="ARBA" id="ARBA00022729"/>
    </source>
</evidence>
<dbReference type="RefSeq" id="WP_126995090.1">
    <property type="nucleotide sequence ID" value="NZ_CP034346.1"/>
</dbReference>
<dbReference type="InterPro" id="IPR038501">
    <property type="entry name" value="Spore_GerAC_C_sf"/>
</dbReference>
<dbReference type="PROSITE" id="PS51257">
    <property type="entry name" value="PROKAR_LIPOPROTEIN"/>
    <property type="match status" value="1"/>
</dbReference>
<evidence type="ECO:0000313" key="10">
    <source>
        <dbReference type="EMBL" id="AZS13428.1"/>
    </source>
</evidence>
<name>A0A3Q9I819_9BACL</name>
<dbReference type="InterPro" id="IPR046953">
    <property type="entry name" value="Spore_GerAC-like_C"/>
</dbReference>
<comment type="similarity">
    <text evidence="2">Belongs to the GerABKC lipoprotein family.</text>
</comment>
<dbReference type="NCBIfam" id="TIGR02887">
    <property type="entry name" value="spore_ger_x_C"/>
    <property type="match status" value="1"/>
</dbReference>
<dbReference type="InterPro" id="IPR008844">
    <property type="entry name" value="Spore_GerAC-like"/>
</dbReference>
<dbReference type="PANTHER" id="PTHR35789:SF1">
    <property type="entry name" value="SPORE GERMINATION PROTEIN B3"/>
    <property type="match status" value="1"/>
</dbReference>
<dbReference type="OrthoDB" id="9816067at2"/>
<keyword evidence="11" id="KW-1185">Reference proteome</keyword>
<keyword evidence="6" id="KW-0564">Palmitate</keyword>
<organism evidence="10 11">
    <name type="scientific">Paenibacillus lutimineralis</name>
    <dbReference type="NCBI Taxonomy" id="2707005"/>
    <lineage>
        <taxon>Bacteria</taxon>
        <taxon>Bacillati</taxon>
        <taxon>Bacillota</taxon>
        <taxon>Bacilli</taxon>
        <taxon>Bacillales</taxon>
        <taxon>Paenibacillaceae</taxon>
        <taxon>Paenibacillus</taxon>
    </lineage>
</organism>
<dbReference type="PANTHER" id="PTHR35789">
    <property type="entry name" value="SPORE GERMINATION PROTEIN B3"/>
    <property type="match status" value="1"/>
</dbReference>
<evidence type="ECO:0000256" key="6">
    <source>
        <dbReference type="ARBA" id="ARBA00023139"/>
    </source>
</evidence>
<gene>
    <name evidence="10" type="ORF">EI981_02355</name>
</gene>
<evidence type="ECO:0000256" key="3">
    <source>
        <dbReference type="ARBA" id="ARBA00022544"/>
    </source>
</evidence>
<feature type="domain" description="Spore germination protein N-terminal" evidence="9">
    <location>
        <begin position="23"/>
        <end position="197"/>
    </location>
</feature>